<keyword evidence="2" id="KW-1185">Reference proteome</keyword>
<protein>
    <submittedName>
        <fullName evidence="1">Uncharacterized protein</fullName>
    </submittedName>
</protein>
<reference evidence="1" key="1">
    <citation type="submission" date="2022-05" db="EMBL/GenBank/DDBJ databases">
        <title>Chromosome-level genome of Chaenocephalus aceratus.</title>
        <authorList>
            <person name="Park H."/>
        </authorList>
    </citation>
    <scope>NUCLEOTIDE SEQUENCE</scope>
    <source>
        <strain evidence="1">KU_202001</strain>
    </source>
</reference>
<sequence length="95" mass="10548">MDSRHEDRMGEKENEAPIVTTFVQAESPYQGGLRWAKLFGAADTSTRTETVSQSHSGAQTRRSRRPSHWLNFDRSHLGLLAQSIRSMTLGGASSD</sequence>
<evidence type="ECO:0000313" key="2">
    <source>
        <dbReference type="Proteomes" id="UP001057452"/>
    </source>
</evidence>
<gene>
    <name evidence="1" type="ORF">KUCAC02_009262</name>
</gene>
<name>A0ACB9WUJ6_CHAAC</name>
<proteinExistence type="predicted"/>
<evidence type="ECO:0000313" key="1">
    <source>
        <dbReference type="EMBL" id="KAI4816964.1"/>
    </source>
</evidence>
<organism evidence="1 2">
    <name type="scientific">Chaenocephalus aceratus</name>
    <name type="common">Blackfin icefish</name>
    <name type="synonym">Chaenichthys aceratus</name>
    <dbReference type="NCBI Taxonomy" id="36190"/>
    <lineage>
        <taxon>Eukaryota</taxon>
        <taxon>Metazoa</taxon>
        <taxon>Chordata</taxon>
        <taxon>Craniata</taxon>
        <taxon>Vertebrata</taxon>
        <taxon>Euteleostomi</taxon>
        <taxon>Actinopterygii</taxon>
        <taxon>Neopterygii</taxon>
        <taxon>Teleostei</taxon>
        <taxon>Neoteleostei</taxon>
        <taxon>Acanthomorphata</taxon>
        <taxon>Eupercaria</taxon>
        <taxon>Perciformes</taxon>
        <taxon>Notothenioidei</taxon>
        <taxon>Channichthyidae</taxon>
        <taxon>Chaenocephalus</taxon>
    </lineage>
</organism>
<accession>A0ACB9WUJ6</accession>
<dbReference type="EMBL" id="CM043796">
    <property type="protein sequence ID" value="KAI4816964.1"/>
    <property type="molecule type" value="Genomic_DNA"/>
</dbReference>
<dbReference type="Proteomes" id="UP001057452">
    <property type="component" value="Chromosome 12"/>
</dbReference>
<comment type="caution">
    <text evidence="1">The sequence shown here is derived from an EMBL/GenBank/DDBJ whole genome shotgun (WGS) entry which is preliminary data.</text>
</comment>